<evidence type="ECO:0000313" key="2">
    <source>
        <dbReference type="EMBL" id="GBG15578.1"/>
    </source>
</evidence>
<comment type="caution">
    <text evidence="2">The sequence shown here is derived from an EMBL/GenBank/DDBJ whole genome shotgun (WGS) entry which is preliminary data.</text>
</comment>
<accession>A0A2R5FDK9</accession>
<keyword evidence="1" id="KW-1133">Transmembrane helix</keyword>
<keyword evidence="1" id="KW-0472">Membrane</keyword>
<dbReference type="AlphaFoldDB" id="A0A2R5FDK9"/>
<keyword evidence="1" id="KW-0812">Transmembrane</keyword>
<gene>
    <name evidence="2" type="ORF">NMK_3189</name>
</gene>
<keyword evidence="3" id="KW-1185">Reference proteome</keyword>
<sequence>MEGVGLKCDVCVFYWGSNNMGKLFTWENAPMTVIVTLIVWSWIAFFSVILA</sequence>
<name>A0A2R5FDK9_9PROT</name>
<evidence type="ECO:0000256" key="1">
    <source>
        <dbReference type="SAM" id="Phobius"/>
    </source>
</evidence>
<evidence type="ECO:0000313" key="3">
    <source>
        <dbReference type="Proteomes" id="UP000245081"/>
    </source>
</evidence>
<proteinExistence type="predicted"/>
<feature type="transmembrane region" description="Helical" evidence="1">
    <location>
        <begin position="29"/>
        <end position="50"/>
    </location>
</feature>
<protein>
    <submittedName>
        <fullName evidence="2">Uncharacterized protein</fullName>
    </submittedName>
</protein>
<organism evidence="2 3">
    <name type="scientific">Novimethylophilus kurashikiensis</name>
    <dbReference type="NCBI Taxonomy" id="1825523"/>
    <lineage>
        <taxon>Bacteria</taxon>
        <taxon>Pseudomonadati</taxon>
        <taxon>Pseudomonadota</taxon>
        <taxon>Betaproteobacteria</taxon>
        <taxon>Nitrosomonadales</taxon>
        <taxon>Methylophilaceae</taxon>
        <taxon>Novimethylophilus</taxon>
    </lineage>
</organism>
<dbReference type="EMBL" id="BDOQ01000019">
    <property type="protein sequence ID" value="GBG15578.1"/>
    <property type="molecule type" value="Genomic_DNA"/>
</dbReference>
<dbReference type="Proteomes" id="UP000245081">
    <property type="component" value="Unassembled WGS sequence"/>
</dbReference>
<reference evidence="2 3" key="1">
    <citation type="journal article" date="2018" name="Environ. Microbiol.">
        <title>Isolation and genomic characterization of Novimethylophilus kurashikiensis gen. nov. sp. nov., a new lanthanide-dependent methylotrophic species of Methylophilaceae.</title>
        <authorList>
            <person name="Lv H."/>
            <person name="Sahin N."/>
            <person name="Tani A."/>
        </authorList>
    </citation>
    <scope>NUCLEOTIDE SEQUENCE [LARGE SCALE GENOMIC DNA]</scope>
    <source>
        <strain evidence="2 3">La2-4</strain>
    </source>
</reference>